<protein>
    <recommendedName>
        <fullName evidence="1">chorismate mutase</fullName>
        <ecNumber evidence="1">5.4.99.5</ecNumber>
    </recommendedName>
</protein>
<dbReference type="EMBL" id="CP018911">
    <property type="protein sequence ID" value="AZU04738.1"/>
    <property type="molecule type" value="Genomic_DNA"/>
</dbReference>
<dbReference type="InterPro" id="IPR008241">
    <property type="entry name" value="Isochorismate_pyruvate-lyase"/>
</dbReference>
<dbReference type="OrthoDB" id="514491at2"/>
<dbReference type="SMART" id="SM00830">
    <property type="entry name" value="CM_2"/>
    <property type="match status" value="1"/>
</dbReference>
<dbReference type="Proteomes" id="UP000286954">
    <property type="component" value="Chromosome"/>
</dbReference>
<dbReference type="SUPFAM" id="SSF48600">
    <property type="entry name" value="Chorismate mutase II"/>
    <property type="match status" value="1"/>
</dbReference>
<organism evidence="3 4">
    <name type="scientific">Glycocaulis alkaliphilus</name>
    <dbReference type="NCBI Taxonomy" id="1434191"/>
    <lineage>
        <taxon>Bacteria</taxon>
        <taxon>Pseudomonadati</taxon>
        <taxon>Pseudomonadota</taxon>
        <taxon>Alphaproteobacteria</taxon>
        <taxon>Maricaulales</taxon>
        <taxon>Maricaulaceae</taxon>
        <taxon>Glycocaulis</taxon>
    </lineage>
</organism>
<name>A0A3T0EC21_9PROT</name>
<keyword evidence="2" id="KW-0413">Isomerase</keyword>
<proteinExistence type="predicted"/>
<dbReference type="PANTHER" id="PTHR38041">
    <property type="entry name" value="CHORISMATE MUTASE"/>
    <property type="match status" value="1"/>
</dbReference>
<dbReference type="GO" id="GO:0009697">
    <property type="term" value="P:salicylic acid biosynthetic process"/>
    <property type="evidence" value="ECO:0007669"/>
    <property type="project" value="InterPro"/>
</dbReference>
<evidence type="ECO:0000256" key="2">
    <source>
        <dbReference type="ARBA" id="ARBA00023235"/>
    </source>
</evidence>
<dbReference type="PIRSF" id="PIRSF029775">
    <property type="entry name" value="Isochor_pyr_lyas"/>
    <property type="match status" value="1"/>
</dbReference>
<dbReference type="InterPro" id="IPR002701">
    <property type="entry name" value="CM_II_prokaryot"/>
</dbReference>
<dbReference type="GO" id="GO:0004106">
    <property type="term" value="F:chorismate mutase activity"/>
    <property type="evidence" value="ECO:0007669"/>
    <property type="project" value="UniProtKB-EC"/>
</dbReference>
<dbReference type="Pfam" id="PF01817">
    <property type="entry name" value="CM_2"/>
    <property type="match status" value="1"/>
</dbReference>
<dbReference type="InterPro" id="IPR036263">
    <property type="entry name" value="Chorismate_II_sf"/>
</dbReference>
<dbReference type="PANTHER" id="PTHR38041:SF1">
    <property type="entry name" value="CHORISMATE MUTASE"/>
    <property type="match status" value="1"/>
</dbReference>
<dbReference type="EC" id="5.4.99.5" evidence="1"/>
<accession>A0A3T0EC21</accession>
<dbReference type="RefSeq" id="WP_127567924.1">
    <property type="nucleotide sequence ID" value="NZ_BMFB01000001.1"/>
</dbReference>
<keyword evidence="4" id="KW-1185">Reference proteome</keyword>
<evidence type="ECO:0000313" key="4">
    <source>
        <dbReference type="Proteomes" id="UP000286954"/>
    </source>
</evidence>
<evidence type="ECO:0000256" key="1">
    <source>
        <dbReference type="ARBA" id="ARBA00012404"/>
    </source>
</evidence>
<dbReference type="InterPro" id="IPR036979">
    <property type="entry name" value="CM_dom_sf"/>
</dbReference>
<dbReference type="PROSITE" id="PS51168">
    <property type="entry name" value="CHORISMATE_MUT_2"/>
    <property type="match status" value="1"/>
</dbReference>
<gene>
    <name evidence="3" type="ORF">X907_2223</name>
</gene>
<dbReference type="InterPro" id="IPR051331">
    <property type="entry name" value="Chorismate_mutase-related"/>
</dbReference>
<dbReference type="AlphaFoldDB" id="A0A3T0EC21"/>
<sequence length="117" mass="13379">MTLPFDADDLNRRTPPQDCASMTEVRDGVDRLDRALIGLIAERTRYMDAAARIKPSRDVVRDQDRIEDVIAKVKAAARSAGVPETLAEPVWRELVERSIQHELQVWDATREPQRKRS</sequence>
<reference evidence="3 4" key="1">
    <citation type="submission" date="2016-12" db="EMBL/GenBank/DDBJ databases">
        <title>The genome of dimorphic prosthecate Glycocaulis alkaliphilus 6b-8t, isolated from crude oil dictates its adaptability in petroleum environments.</title>
        <authorList>
            <person name="Wu X.-L."/>
            <person name="Geng S."/>
        </authorList>
    </citation>
    <scope>NUCLEOTIDE SEQUENCE [LARGE SCALE GENOMIC DNA]</scope>
    <source>
        <strain evidence="3 4">6B-8</strain>
    </source>
</reference>
<dbReference type="Gene3D" id="1.20.59.10">
    <property type="entry name" value="Chorismate mutase"/>
    <property type="match status" value="1"/>
</dbReference>
<evidence type="ECO:0000313" key="3">
    <source>
        <dbReference type="EMBL" id="AZU04738.1"/>
    </source>
</evidence>
<dbReference type="GO" id="GO:0016835">
    <property type="term" value="F:carbon-oxygen lyase activity"/>
    <property type="evidence" value="ECO:0007669"/>
    <property type="project" value="InterPro"/>
</dbReference>
<dbReference type="KEGG" id="gak:X907_2223"/>
<dbReference type="GO" id="GO:0046417">
    <property type="term" value="P:chorismate metabolic process"/>
    <property type="evidence" value="ECO:0007669"/>
    <property type="project" value="InterPro"/>
</dbReference>